<dbReference type="AlphaFoldDB" id="A0A914EBE6"/>
<keyword evidence="1" id="KW-1185">Reference proteome</keyword>
<dbReference type="Proteomes" id="UP000887540">
    <property type="component" value="Unplaced"/>
</dbReference>
<protein>
    <submittedName>
        <fullName evidence="2">Uncharacterized protein</fullName>
    </submittedName>
</protein>
<name>A0A914EBE6_9BILA</name>
<sequence>MNNLSYDLNFIPFCQDHICHMYGVVYSQPDFPTYTLISTSGQIYQPPLPFLEPLSQNSSYLKISTISCSGCDYVVAIQDAVSIAISTLTWALALNRWDVLANPVKIEWINRKWLYLRYVSNNISKKELLLFAQALFPCLVRIVANAITMAYTSRVPWFLLSTNLMWLLESCHYPFLYLLLNKYDWMTSY</sequence>
<proteinExistence type="predicted"/>
<reference evidence="2" key="1">
    <citation type="submission" date="2022-11" db="UniProtKB">
        <authorList>
            <consortium name="WormBaseParasite"/>
        </authorList>
    </citation>
    <scope>IDENTIFICATION</scope>
</reference>
<evidence type="ECO:0000313" key="2">
    <source>
        <dbReference type="WBParaSite" id="ACRNAN_scaffold7049.g20294.t1"/>
    </source>
</evidence>
<organism evidence="1 2">
    <name type="scientific">Acrobeloides nanus</name>
    <dbReference type="NCBI Taxonomy" id="290746"/>
    <lineage>
        <taxon>Eukaryota</taxon>
        <taxon>Metazoa</taxon>
        <taxon>Ecdysozoa</taxon>
        <taxon>Nematoda</taxon>
        <taxon>Chromadorea</taxon>
        <taxon>Rhabditida</taxon>
        <taxon>Tylenchina</taxon>
        <taxon>Cephalobomorpha</taxon>
        <taxon>Cephaloboidea</taxon>
        <taxon>Cephalobidae</taxon>
        <taxon>Acrobeloides</taxon>
    </lineage>
</organism>
<accession>A0A914EBE6</accession>
<dbReference type="WBParaSite" id="ACRNAN_scaffold7049.g20294.t1">
    <property type="protein sequence ID" value="ACRNAN_scaffold7049.g20294.t1"/>
    <property type="gene ID" value="ACRNAN_scaffold7049.g20294"/>
</dbReference>
<evidence type="ECO:0000313" key="1">
    <source>
        <dbReference type="Proteomes" id="UP000887540"/>
    </source>
</evidence>